<dbReference type="CDD" id="cd07377">
    <property type="entry name" value="WHTH_GntR"/>
    <property type="match status" value="1"/>
</dbReference>
<dbReference type="InterPro" id="IPR036390">
    <property type="entry name" value="WH_DNA-bd_sf"/>
</dbReference>
<dbReference type="InterPro" id="IPR015421">
    <property type="entry name" value="PyrdxlP-dep_Trfase_major"/>
</dbReference>
<evidence type="ECO:0000256" key="7">
    <source>
        <dbReference type="ARBA" id="ARBA00023163"/>
    </source>
</evidence>
<dbReference type="GO" id="GO:0030170">
    <property type="term" value="F:pyridoxal phosphate binding"/>
    <property type="evidence" value="ECO:0007669"/>
    <property type="project" value="InterPro"/>
</dbReference>
<evidence type="ECO:0000256" key="6">
    <source>
        <dbReference type="ARBA" id="ARBA00023125"/>
    </source>
</evidence>
<dbReference type="InterPro" id="IPR036388">
    <property type="entry name" value="WH-like_DNA-bd_sf"/>
</dbReference>
<comment type="cofactor">
    <cofactor evidence="1">
        <name>pyridoxal 5'-phosphate</name>
        <dbReference type="ChEBI" id="CHEBI:597326"/>
    </cofactor>
</comment>
<reference evidence="10" key="1">
    <citation type="submission" date="2015-07" db="EMBL/GenBank/DDBJ databases">
        <title>Genome sequencing project for genomic taxonomy and phylogenomics of Bacillus-like bacteria.</title>
        <authorList>
            <person name="Liu B."/>
            <person name="Wang J."/>
            <person name="Zhu Y."/>
            <person name="Liu G."/>
            <person name="Chen Q."/>
            <person name="Chen Z."/>
            <person name="Lan J."/>
            <person name="Che J."/>
            <person name="Ge C."/>
            <person name="Shi H."/>
            <person name="Pan Z."/>
            <person name="Liu X."/>
        </authorList>
    </citation>
    <scope>NUCLEOTIDE SEQUENCE [LARGE SCALE GENOMIC DNA]</scope>
    <source>
        <strain evidence="10">FJAT-27997</strain>
    </source>
</reference>
<feature type="domain" description="HTH gntR-type" evidence="8">
    <location>
        <begin position="1"/>
        <end position="69"/>
    </location>
</feature>
<evidence type="ECO:0000256" key="5">
    <source>
        <dbReference type="ARBA" id="ARBA00023015"/>
    </source>
</evidence>
<accession>A0A0K9GTR0</accession>
<name>A0A0K9GTR0_9BACI</name>
<keyword evidence="4" id="KW-0663">Pyridoxal phosphate</keyword>
<dbReference type="GO" id="GO:0008483">
    <property type="term" value="F:transaminase activity"/>
    <property type="evidence" value="ECO:0007669"/>
    <property type="project" value="UniProtKB-KW"/>
</dbReference>
<organism evidence="9 10">
    <name type="scientific">Peribacillus loiseleuriae</name>
    <dbReference type="NCBI Taxonomy" id="1679170"/>
    <lineage>
        <taxon>Bacteria</taxon>
        <taxon>Bacillati</taxon>
        <taxon>Bacillota</taxon>
        <taxon>Bacilli</taxon>
        <taxon>Bacillales</taxon>
        <taxon>Bacillaceae</taxon>
        <taxon>Peribacillus</taxon>
    </lineage>
</organism>
<dbReference type="SMART" id="SM00345">
    <property type="entry name" value="HTH_GNTR"/>
    <property type="match status" value="1"/>
</dbReference>
<dbReference type="Gene3D" id="1.10.10.10">
    <property type="entry name" value="Winged helix-like DNA-binding domain superfamily/Winged helix DNA-binding domain"/>
    <property type="match status" value="1"/>
</dbReference>
<keyword evidence="5" id="KW-0805">Transcription regulation</keyword>
<evidence type="ECO:0000256" key="2">
    <source>
        <dbReference type="ARBA" id="ARBA00005384"/>
    </source>
</evidence>
<dbReference type="EMBL" id="LFZW01000001">
    <property type="protein sequence ID" value="KMY49983.1"/>
    <property type="molecule type" value="Genomic_DNA"/>
</dbReference>
<dbReference type="Pfam" id="PF00392">
    <property type="entry name" value="GntR"/>
    <property type="match status" value="1"/>
</dbReference>
<keyword evidence="6" id="KW-0238">DNA-binding</keyword>
<evidence type="ECO:0000313" key="10">
    <source>
        <dbReference type="Proteomes" id="UP000037146"/>
    </source>
</evidence>
<comment type="caution">
    <text evidence="9">The sequence shown here is derived from an EMBL/GenBank/DDBJ whole genome shotgun (WGS) entry which is preliminary data.</text>
</comment>
<dbReference type="OrthoDB" id="9802601at2"/>
<dbReference type="CDD" id="cd00609">
    <property type="entry name" value="AAT_like"/>
    <property type="match status" value="1"/>
</dbReference>
<protein>
    <submittedName>
        <fullName evidence="9">GntR family transcriptional regulator</fullName>
    </submittedName>
</protein>
<evidence type="ECO:0000256" key="4">
    <source>
        <dbReference type="ARBA" id="ARBA00022898"/>
    </source>
</evidence>
<dbReference type="GO" id="GO:0003677">
    <property type="term" value="F:DNA binding"/>
    <property type="evidence" value="ECO:0007669"/>
    <property type="project" value="UniProtKB-KW"/>
</dbReference>
<dbReference type="PROSITE" id="PS50949">
    <property type="entry name" value="HTH_GNTR"/>
    <property type="match status" value="1"/>
</dbReference>
<dbReference type="InterPro" id="IPR051446">
    <property type="entry name" value="HTH_trans_reg/aminotransferase"/>
</dbReference>
<dbReference type="InterPro" id="IPR015424">
    <property type="entry name" value="PyrdxlP-dep_Trfase"/>
</dbReference>
<dbReference type="PATRIC" id="fig|1679170.3.peg.2482"/>
<dbReference type="AlphaFoldDB" id="A0A0K9GTR0"/>
<evidence type="ECO:0000259" key="8">
    <source>
        <dbReference type="PROSITE" id="PS50949"/>
    </source>
</evidence>
<dbReference type="InterPro" id="IPR000524">
    <property type="entry name" value="Tscrpt_reg_HTH_GntR"/>
</dbReference>
<evidence type="ECO:0000313" key="9">
    <source>
        <dbReference type="EMBL" id="KMY49983.1"/>
    </source>
</evidence>
<dbReference type="Proteomes" id="UP000037146">
    <property type="component" value="Unassembled WGS sequence"/>
</dbReference>
<dbReference type="GO" id="GO:0003700">
    <property type="term" value="F:DNA-binding transcription factor activity"/>
    <property type="evidence" value="ECO:0007669"/>
    <property type="project" value="InterPro"/>
</dbReference>
<dbReference type="SUPFAM" id="SSF46785">
    <property type="entry name" value="Winged helix' DNA-binding domain"/>
    <property type="match status" value="1"/>
</dbReference>
<dbReference type="PANTHER" id="PTHR46577">
    <property type="entry name" value="HTH-TYPE TRANSCRIPTIONAL REGULATORY PROTEIN GABR"/>
    <property type="match status" value="1"/>
</dbReference>
<proteinExistence type="inferred from homology"/>
<keyword evidence="7" id="KW-0804">Transcription</keyword>
<dbReference type="STRING" id="1679170.AC625_11060"/>
<keyword evidence="10" id="KW-1185">Reference proteome</keyword>
<evidence type="ECO:0000256" key="1">
    <source>
        <dbReference type="ARBA" id="ARBA00001933"/>
    </source>
</evidence>
<comment type="similarity">
    <text evidence="2">In the C-terminal section; belongs to the class-I pyridoxal-phosphate-dependent aminotransferase family.</text>
</comment>
<keyword evidence="3" id="KW-0808">Transferase</keyword>
<dbReference type="InterPro" id="IPR004839">
    <property type="entry name" value="Aminotransferase_I/II_large"/>
</dbReference>
<dbReference type="RefSeq" id="WP_049681336.1">
    <property type="nucleotide sequence ID" value="NZ_LFZW01000001.1"/>
</dbReference>
<dbReference type="PANTHER" id="PTHR46577:SF1">
    <property type="entry name" value="HTH-TYPE TRANSCRIPTIONAL REGULATORY PROTEIN GABR"/>
    <property type="match status" value="1"/>
</dbReference>
<dbReference type="Pfam" id="PF00155">
    <property type="entry name" value="Aminotran_1_2"/>
    <property type="match status" value="1"/>
</dbReference>
<dbReference type="Gene3D" id="3.40.640.10">
    <property type="entry name" value="Type I PLP-dependent aspartate aminotransferase-like (Major domain)"/>
    <property type="match status" value="1"/>
</dbReference>
<sequence length="446" mass="51783">MLKYESIYQSLLMQIQSGKFSTGAKLPSIRNLTHQYSCSKSTVLTALKKLEEQHIIYALPKSGYYVVDNHVFKTPLSTDIIDFASASPTWHAFPYKEFQHCTNKAIDTYQEELFRYGTPKGWPPLIAEAKKLLESYQVFTHNEQIFITTGVQQALSLLSIMPFPNNRSTILVEQPSYHLYMDLLKTLQLPAIGIQRTAKGIDLGRLEQIFHEEDIKFFYTMPRFHNPLGSSYGKKEKEAILQLAHQYNVYILEDDYLVDFEYNPKHDPLFTDDYHDKVIYLKSFSKIMFPGLRVGLAVLPPSIIDIFQKYKMTTDIDSSMISQAALYLYLKNGMFEHNKTKVSNIYHARAKILHQSVQDHLPTYESTSEIVMHSHIVLPKRVNLKSFVYHLQEEGIYLDSVERNYLDDFYHERILKLNVSNVDAYRIEDGIKKIASALKNPQNYFL</sequence>
<gene>
    <name evidence="9" type="ORF">AC625_11060</name>
</gene>
<evidence type="ECO:0000256" key="3">
    <source>
        <dbReference type="ARBA" id="ARBA00022576"/>
    </source>
</evidence>
<dbReference type="SUPFAM" id="SSF53383">
    <property type="entry name" value="PLP-dependent transferases"/>
    <property type="match status" value="1"/>
</dbReference>
<keyword evidence="3" id="KW-0032">Aminotransferase</keyword>